<dbReference type="KEGG" id="pstg:E8M01_31430"/>
<dbReference type="PANTHER" id="PTHR11895:SF151">
    <property type="entry name" value="GLUTAMYL-TRNA(GLN) AMIDOTRANSFERASE SUBUNIT A"/>
    <property type="match status" value="1"/>
</dbReference>
<evidence type="ECO:0000259" key="2">
    <source>
        <dbReference type="Pfam" id="PF01425"/>
    </source>
</evidence>
<evidence type="ECO:0000313" key="3">
    <source>
        <dbReference type="EMBL" id="QCI68344.1"/>
    </source>
</evidence>
<protein>
    <submittedName>
        <fullName evidence="3">Indole acetimide hydrolase</fullName>
    </submittedName>
</protein>
<reference evidence="3 4" key="1">
    <citation type="submission" date="2019-04" db="EMBL/GenBank/DDBJ databases">
        <title>Phreatobacter aquaticus sp. nov.</title>
        <authorList>
            <person name="Choi A."/>
        </authorList>
    </citation>
    <scope>NUCLEOTIDE SEQUENCE [LARGE SCALE GENOMIC DNA]</scope>
    <source>
        <strain evidence="3 4">KCTC 52518</strain>
    </source>
</reference>
<sequence length="466" mass="48209">MTTSSTGAFDSVADIIAAVRSGRTSPRDVVDAAIQRARAASPLNAFISIADAIPDALIAAAADKPLAGIPIAVKDNTDAVDFPCTGGTPALRDWRPATDATAVARLKAAGAIVIGKANLHELAAGMTSNNPTFGPVLNPYDRRLIAGGSSGGSAAAVAAGIVPASLGSDTAGSNRVPASLCGCVGFRPTVGRYPTDGVIPLSLTRDTIGIFAHTVSDAQHLDGIVAGRPAAAKRSGLKGRRLGVPRPYFYEALDSETQAVIETALGRLSEAGAVLVDTEVRDIGALVGPITLGLIFYETLRDISVYLARSRCPVRAWEIVDQMASTVERGWLEAEIWGESLPTSAYNDILARGRPAVQQAYRDCFARHDLDALVLPTTAIPARPAGQDETVKLNGRDVPTLATYMRNTDPTSVAGMPSISVPAGLTVSGLPVGLMFDGLAGSDGDLLDIAAGFQALAPRLPRPTAS</sequence>
<dbReference type="PANTHER" id="PTHR11895">
    <property type="entry name" value="TRANSAMIDASE"/>
    <property type="match status" value="1"/>
</dbReference>
<accession>A0A4D7B4G7</accession>
<evidence type="ECO:0000313" key="4">
    <source>
        <dbReference type="Proteomes" id="UP000298781"/>
    </source>
</evidence>
<dbReference type="EMBL" id="CP039690">
    <property type="protein sequence ID" value="QCI68344.1"/>
    <property type="molecule type" value="Genomic_DNA"/>
</dbReference>
<name>A0A4D7B4G7_9HYPH</name>
<organism evidence="3 4">
    <name type="scientific">Phreatobacter stygius</name>
    <dbReference type="NCBI Taxonomy" id="1940610"/>
    <lineage>
        <taxon>Bacteria</taxon>
        <taxon>Pseudomonadati</taxon>
        <taxon>Pseudomonadota</taxon>
        <taxon>Alphaproteobacteria</taxon>
        <taxon>Hyphomicrobiales</taxon>
        <taxon>Phreatobacteraceae</taxon>
        <taxon>Phreatobacter</taxon>
    </lineage>
</organism>
<proteinExistence type="inferred from homology"/>
<dbReference type="Gene3D" id="3.90.1300.10">
    <property type="entry name" value="Amidase signature (AS) domain"/>
    <property type="match status" value="1"/>
</dbReference>
<evidence type="ECO:0000256" key="1">
    <source>
        <dbReference type="ARBA" id="ARBA00009199"/>
    </source>
</evidence>
<keyword evidence="4" id="KW-1185">Reference proteome</keyword>
<dbReference type="GO" id="GO:0016787">
    <property type="term" value="F:hydrolase activity"/>
    <property type="evidence" value="ECO:0007669"/>
    <property type="project" value="UniProtKB-KW"/>
</dbReference>
<dbReference type="AlphaFoldDB" id="A0A4D7B4G7"/>
<comment type="similarity">
    <text evidence="1">Belongs to the amidase family.</text>
</comment>
<feature type="domain" description="Amidase" evidence="2">
    <location>
        <begin position="29"/>
        <end position="447"/>
    </location>
</feature>
<dbReference type="InterPro" id="IPR000120">
    <property type="entry name" value="Amidase"/>
</dbReference>
<dbReference type="OrthoDB" id="9777859at2"/>
<dbReference type="InterPro" id="IPR036928">
    <property type="entry name" value="AS_sf"/>
</dbReference>
<keyword evidence="3" id="KW-0378">Hydrolase</keyword>
<dbReference type="RefSeq" id="WP_136963763.1">
    <property type="nucleotide sequence ID" value="NZ_CP039690.1"/>
</dbReference>
<dbReference type="Pfam" id="PF01425">
    <property type="entry name" value="Amidase"/>
    <property type="match status" value="1"/>
</dbReference>
<dbReference type="SUPFAM" id="SSF75304">
    <property type="entry name" value="Amidase signature (AS) enzymes"/>
    <property type="match status" value="1"/>
</dbReference>
<dbReference type="Proteomes" id="UP000298781">
    <property type="component" value="Chromosome"/>
</dbReference>
<dbReference type="InterPro" id="IPR023631">
    <property type="entry name" value="Amidase_dom"/>
</dbReference>
<gene>
    <name evidence="3" type="ORF">E8M01_31430</name>
</gene>